<evidence type="ECO:0000256" key="1">
    <source>
        <dbReference type="SAM" id="Phobius"/>
    </source>
</evidence>
<sequence length="176" mass="19976">MRLIRLRPRPWPSRLPVPWARRLLRLVVLLVVAALLTLPWPYLTLWRLNAVIQQGTPQALAPMVRIESVREQIRRRLNKEAASHIGEVSDPFIDWIQRSIRRADNDGLQQSVTLEWLYGLLSMHATPGRGFLPAVSQAVFVSPVGFRVRIGAGDIPATTLRLGLGWSGWRVVAAYY</sequence>
<gene>
    <name evidence="2" type="ORF">F2Q65_02095</name>
</gene>
<dbReference type="OrthoDB" id="5767408at2"/>
<name>A0A5M8FU64_9GAMM</name>
<dbReference type="Pfam" id="PF11159">
    <property type="entry name" value="DUF2939"/>
    <property type="match status" value="1"/>
</dbReference>
<feature type="transmembrane region" description="Helical" evidence="1">
    <location>
        <begin position="23"/>
        <end position="43"/>
    </location>
</feature>
<protein>
    <submittedName>
        <fullName evidence="2">DUF2939 domain-containing protein</fullName>
    </submittedName>
</protein>
<proteinExistence type="predicted"/>
<reference evidence="2 3" key="1">
    <citation type="submission" date="2019-09" db="EMBL/GenBank/DDBJ databases">
        <title>Whole-genome sequence of the purple sulfur bacterium Thiohalocapsa marina DSM 19078.</title>
        <authorList>
            <person name="Kyndt J.A."/>
            <person name="Meyer T.E."/>
        </authorList>
    </citation>
    <scope>NUCLEOTIDE SEQUENCE [LARGE SCALE GENOMIC DNA]</scope>
    <source>
        <strain evidence="2 3">DSM 19078</strain>
    </source>
</reference>
<keyword evidence="1" id="KW-1133">Transmembrane helix</keyword>
<comment type="caution">
    <text evidence="2">The sequence shown here is derived from an EMBL/GenBank/DDBJ whole genome shotgun (WGS) entry which is preliminary data.</text>
</comment>
<dbReference type="RefSeq" id="WP_150089920.1">
    <property type="nucleotide sequence ID" value="NZ_JBFUOH010000095.1"/>
</dbReference>
<dbReference type="EMBL" id="VWXX01000002">
    <property type="protein sequence ID" value="KAA6187336.1"/>
    <property type="molecule type" value="Genomic_DNA"/>
</dbReference>
<evidence type="ECO:0000313" key="3">
    <source>
        <dbReference type="Proteomes" id="UP000322981"/>
    </source>
</evidence>
<keyword evidence="1" id="KW-0472">Membrane</keyword>
<evidence type="ECO:0000313" key="2">
    <source>
        <dbReference type="EMBL" id="KAA6187336.1"/>
    </source>
</evidence>
<keyword evidence="1" id="KW-0812">Transmembrane</keyword>
<dbReference type="Proteomes" id="UP000322981">
    <property type="component" value="Unassembled WGS sequence"/>
</dbReference>
<dbReference type="InterPro" id="IPR021330">
    <property type="entry name" value="DUF2939"/>
</dbReference>
<keyword evidence="3" id="KW-1185">Reference proteome</keyword>
<organism evidence="2 3">
    <name type="scientific">Thiohalocapsa marina</name>
    <dbReference type="NCBI Taxonomy" id="424902"/>
    <lineage>
        <taxon>Bacteria</taxon>
        <taxon>Pseudomonadati</taxon>
        <taxon>Pseudomonadota</taxon>
        <taxon>Gammaproteobacteria</taxon>
        <taxon>Chromatiales</taxon>
        <taxon>Chromatiaceae</taxon>
        <taxon>Thiohalocapsa</taxon>
    </lineage>
</organism>
<dbReference type="AlphaFoldDB" id="A0A5M8FU64"/>
<accession>A0A5M8FU64</accession>